<reference evidence="2" key="1">
    <citation type="submission" date="2020-12" db="EMBL/GenBank/DDBJ databases">
        <title>Metabolic potential, ecology and presence of endohyphal bacteria is reflected in genomic diversity of Mucoromycotina.</title>
        <authorList>
            <person name="Muszewska A."/>
            <person name="Okrasinska A."/>
            <person name="Steczkiewicz K."/>
            <person name="Drgas O."/>
            <person name="Orlowska M."/>
            <person name="Perlinska-Lenart U."/>
            <person name="Aleksandrzak-Piekarczyk T."/>
            <person name="Szatraj K."/>
            <person name="Zielenkiewicz U."/>
            <person name="Pilsyk S."/>
            <person name="Malc E."/>
            <person name="Mieczkowski P."/>
            <person name="Kruszewska J.S."/>
            <person name="Biernat P."/>
            <person name="Pawlowska J."/>
        </authorList>
    </citation>
    <scope>NUCLEOTIDE SEQUENCE</scope>
    <source>
        <strain evidence="2">CBS 226.32</strain>
    </source>
</reference>
<evidence type="ECO:0000256" key="1">
    <source>
        <dbReference type="SAM" id="Phobius"/>
    </source>
</evidence>
<dbReference type="OrthoDB" id="2281723at2759"/>
<keyword evidence="1" id="KW-0812">Transmembrane</keyword>
<name>A0A8H7RF88_9FUNG</name>
<sequence>MSTEFLALVGVNLVLVFVFNVSTSAYRLECIYYSSAIIYGLITIIIPIEESFDDVLSSRTDLRCYYFMNYYQFLGHSSMLWMWFYGFLFLTVVIAAVCSIIALIKLILERYALIGKFIHTASLPQTADSSQSSIEQRIKSQSSIFMRVVSRCVLYPLVPLISNIWGFIFQICLTNPHHGVPNFAFSLVDVIFKCLQGFFVAVIFFSDPAMTHYMSERWSLCKEKYIDEFSQIRKYSNGQLEIISLNNNSNRKKQYTRPSSSITIMSYPSHHMSSVISPPLPVHRNHTTQLIADDQSLDIDWINKGNHISHDGVPFNVISMRRLSVPASVYTRVRLNDTTTFSLPTPLPDSSLSSSITAVDSEIPSRKASQCIADPLSDHRILVPYKHPRLAFAFHWCLTRCGFKRRESDSRIISSSSQPHQPTPIFDASVVDITPSIHPLNQAASIP</sequence>
<protein>
    <submittedName>
        <fullName evidence="2">Uncharacterized protein</fullName>
    </submittedName>
</protein>
<keyword evidence="3" id="KW-1185">Reference proteome</keyword>
<feature type="transmembrane region" description="Helical" evidence="1">
    <location>
        <begin position="6"/>
        <end position="23"/>
    </location>
</feature>
<evidence type="ECO:0000313" key="3">
    <source>
        <dbReference type="Proteomes" id="UP000650833"/>
    </source>
</evidence>
<proteinExistence type="predicted"/>
<comment type="caution">
    <text evidence="2">The sequence shown here is derived from an EMBL/GenBank/DDBJ whole genome shotgun (WGS) entry which is preliminary data.</text>
</comment>
<gene>
    <name evidence="2" type="ORF">INT46_010508</name>
</gene>
<feature type="transmembrane region" description="Helical" evidence="1">
    <location>
        <begin position="30"/>
        <end position="48"/>
    </location>
</feature>
<feature type="transmembrane region" description="Helical" evidence="1">
    <location>
        <begin position="183"/>
        <end position="205"/>
    </location>
</feature>
<dbReference type="AlphaFoldDB" id="A0A8H7RF88"/>
<evidence type="ECO:0000313" key="2">
    <source>
        <dbReference type="EMBL" id="KAG2209912.1"/>
    </source>
</evidence>
<organism evidence="2 3">
    <name type="scientific">Mucor plumbeus</name>
    <dbReference type="NCBI Taxonomy" id="97098"/>
    <lineage>
        <taxon>Eukaryota</taxon>
        <taxon>Fungi</taxon>
        <taxon>Fungi incertae sedis</taxon>
        <taxon>Mucoromycota</taxon>
        <taxon>Mucoromycotina</taxon>
        <taxon>Mucoromycetes</taxon>
        <taxon>Mucorales</taxon>
        <taxon>Mucorineae</taxon>
        <taxon>Mucoraceae</taxon>
        <taxon>Mucor</taxon>
    </lineage>
</organism>
<dbReference type="EMBL" id="JAEPRC010000088">
    <property type="protein sequence ID" value="KAG2209912.1"/>
    <property type="molecule type" value="Genomic_DNA"/>
</dbReference>
<accession>A0A8H7RF88</accession>
<keyword evidence="1" id="KW-1133">Transmembrane helix</keyword>
<feature type="transmembrane region" description="Helical" evidence="1">
    <location>
        <begin position="152"/>
        <end position="171"/>
    </location>
</feature>
<dbReference type="Gene3D" id="1.20.1070.10">
    <property type="entry name" value="Rhodopsin 7-helix transmembrane proteins"/>
    <property type="match status" value="1"/>
</dbReference>
<dbReference type="Proteomes" id="UP000650833">
    <property type="component" value="Unassembled WGS sequence"/>
</dbReference>
<keyword evidence="1" id="KW-0472">Membrane</keyword>
<feature type="transmembrane region" description="Helical" evidence="1">
    <location>
        <begin position="83"/>
        <end position="108"/>
    </location>
</feature>